<gene>
    <name evidence="1" type="ORF">GPA05_23050</name>
</gene>
<keyword evidence="2" id="KW-1185">Reference proteome</keyword>
<proteinExistence type="predicted"/>
<sequence>MDVKEIICQILEAINADEKDITADKLEVDETTFRGLCEFVEDNDLAVGIDYQYLEVDFSNAKVTLKGEKYLRQKSI</sequence>
<protein>
    <recommendedName>
        <fullName evidence="3">Group-specific protein</fullName>
    </recommendedName>
</protein>
<dbReference type="Proteomes" id="UP000440820">
    <property type="component" value="Chromosome"/>
</dbReference>
<evidence type="ECO:0000313" key="1">
    <source>
        <dbReference type="EMBL" id="QHA19794.1"/>
    </source>
</evidence>
<evidence type="ECO:0000313" key="2">
    <source>
        <dbReference type="Proteomes" id="UP000440820"/>
    </source>
</evidence>
<dbReference type="Gene3D" id="1.10.10.10">
    <property type="entry name" value="Winged helix-like DNA-binding domain superfamily/Winged helix DNA-binding domain"/>
    <property type="match status" value="1"/>
</dbReference>
<dbReference type="SUPFAM" id="SSF46785">
    <property type="entry name" value="Winged helix' DNA-binding domain"/>
    <property type="match status" value="1"/>
</dbReference>
<dbReference type="InterPro" id="IPR018597">
    <property type="entry name" value="Phage_Tuc2009_YjcQ"/>
</dbReference>
<dbReference type="InterPro" id="IPR036388">
    <property type="entry name" value="WH-like_DNA-bd_sf"/>
</dbReference>
<organism evidence="1 2">
    <name type="scientific">Bacillus toyonensis</name>
    <dbReference type="NCBI Taxonomy" id="155322"/>
    <lineage>
        <taxon>Bacteria</taxon>
        <taxon>Bacillati</taxon>
        <taxon>Bacillota</taxon>
        <taxon>Bacilli</taxon>
        <taxon>Bacillales</taxon>
        <taxon>Bacillaceae</taxon>
        <taxon>Bacillus</taxon>
        <taxon>Bacillus cereus group</taxon>
    </lineage>
</organism>
<dbReference type="RefSeq" id="WP_098644868.1">
    <property type="nucleotide sequence ID" value="NZ_JARMKU010000002.1"/>
</dbReference>
<evidence type="ECO:0008006" key="3">
    <source>
        <dbReference type="Google" id="ProtNLM"/>
    </source>
</evidence>
<dbReference type="InterPro" id="IPR036390">
    <property type="entry name" value="WH_DNA-bd_sf"/>
</dbReference>
<reference evidence="1 2" key="1">
    <citation type="submission" date="2019-12" db="EMBL/GenBank/DDBJ databases">
        <title>Bacillus toyonensis BV-17 genome.</title>
        <authorList>
            <person name="Chen J."/>
        </authorList>
    </citation>
    <scope>NUCLEOTIDE SEQUENCE [LARGE SCALE GENOMIC DNA]</scope>
    <source>
        <strain evidence="1 2">BV-17</strain>
    </source>
</reference>
<dbReference type="Pfam" id="PF09639">
    <property type="entry name" value="YjcQ"/>
    <property type="match status" value="1"/>
</dbReference>
<accession>A0ABX6GD85</accession>
<dbReference type="EMBL" id="CP047044">
    <property type="protein sequence ID" value="QHA19794.1"/>
    <property type="molecule type" value="Genomic_DNA"/>
</dbReference>
<name>A0ABX6GD85_9BACI</name>